<dbReference type="GO" id="GO:0004190">
    <property type="term" value="F:aspartic-type endopeptidase activity"/>
    <property type="evidence" value="ECO:0007669"/>
    <property type="project" value="UniProtKB-KW"/>
</dbReference>
<evidence type="ECO:0000256" key="1">
    <source>
        <dbReference type="ARBA" id="ARBA00022670"/>
    </source>
</evidence>
<dbReference type="Gene3D" id="2.70.40.10">
    <property type="match status" value="1"/>
</dbReference>
<dbReference type="GO" id="GO:0006508">
    <property type="term" value="P:proteolysis"/>
    <property type="evidence" value="ECO:0007669"/>
    <property type="project" value="UniProtKB-KW"/>
</dbReference>
<organism evidence="5 6">
    <name type="scientific">Serilophus lunatus</name>
    <name type="common">silver-breasted broadbill</name>
    <dbReference type="NCBI Taxonomy" id="239386"/>
    <lineage>
        <taxon>Eukaryota</taxon>
        <taxon>Metazoa</taxon>
        <taxon>Chordata</taxon>
        <taxon>Craniata</taxon>
        <taxon>Vertebrata</taxon>
        <taxon>Euteleostomi</taxon>
        <taxon>Archelosauria</taxon>
        <taxon>Archosauria</taxon>
        <taxon>Dinosauria</taxon>
        <taxon>Saurischia</taxon>
        <taxon>Theropoda</taxon>
        <taxon>Coelurosauria</taxon>
        <taxon>Aves</taxon>
        <taxon>Neognathae</taxon>
        <taxon>Neoaves</taxon>
        <taxon>Telluraves</taxon>
        <taxon>Australaves</taxon>
        <taxon>Passeriformes</taxon>
        <taxon>Eurylaimidae</taxon>
        <taxon>Serilophus</taxon>
    </lineage>
</organism>
<keyword evidence="1" id="KW-0645">Protease</keyword>
<feature type="non-terminal residue" evidence="5">
    <location>
        <position position="1"/>
    </location>
</feature>
<dbReference type="OrthoDB" id="9900537at2759"/>
<feature type="non-terminal residue" evidence="5">
    <location>
        <position position="160"/>
    </location>
</feature>
<dbReference type="SUPFAM" id="SSF51283">
    <property type="entry name" value="dUTPase-like"/>
    <property type="match status" value="1"/>
</dbReference>
<accession>A0A7L1DFD7</accession>
<dbReference type="CDD" id="cd07557">
    <property type="entry name" value="trimeric_dUTPase"/>
    <property type="match status" value="1"/>
</dbReference>
<dbReference type="AlphaFoldDB" id="A0A7L1DFD7"/>
<keyword evidence="3" id="KW-0378">Hydrolase</keyword>
<dbReference type="InterPro" id="IPR029054">
    <property type="entry name" value="dUTPase-like"/>
</dbReference>
<protein>
    <submittedName>
        <fullName evidence="5">POK9 protein</fullName>
    </submittedName>
</protein>
<keyword evidence="6" id="KW-1185">Reference proteome</keyword>
<evidence type="ECO:0000256" key="3">
    <source>
        <dbReference type="ARBA" id="ARBA00022801"/>
    </source>
</evidence>
<name>A0A7L1DFD7_9PASS</name>
<sequence length="160" mass="16697">GSLGLDLESTTDITLIDSRPVKIPTGVRGPMLINGQPQGALLLGRSSSGLKALFVLPGVIDRDYCGEISIVAQTSFPPPLHIVKGSRIAQLVPVPQLTACMKTLSPRDRRTGGFGSTGGMALLTGPVHEKPVVTAVLIHGQEQLTLQVLLDTGADLSIVS</sequence>
<dbReference type="InterPro" id="IPR033704">
    <property type="entry name" value="dUTPase_trimeric"/>
</dbReference>
<dbReference type="InterPro" id="IPR051592">
    <property type="entry name" value="HERV-K_Pro_peptidase_A2"/>
</dbReference>
<dbReference type="PROSITE" id="PS00141">
    <property type="entry name" value="ASP_PROTEASE"/>
    <property type="match status" value="1"/>
</dbReference>
<dbReference type="InterPro" id="IPR001995">
    <property type="entry name" value="Peptidase_A2_cat"/>
</dbReference>
<dbReference type="Pfam" id="PF00692">
    <property type="entry name" value="dUTPase"/>
    <property type="match status" value="1"/>
</dbReference>
<gene>
    <name evidence="5" type="primary">Ervk9_2</name>
    <name evidence="5" type="ORF">SERLUN_R10293</name>
</gene>
<evidence type="ECO:0000313" key="5">
    <source>
        <dbReference type="EMBL" id="NXM75495.1"/>
    </source>
</evidence>
<reference evidence="5 6" key="1">
    <citation type="submission" date="2019-09" db="EMBL/GenBank/DDBJ databases">
        <title>Bird 10,000 Genomes (B10K) Project - Family phase.</title>
        <authorList>
            <person name="Zhang G."/>
        </authorList>
    </citation>
    <scope>NUCLEOTIDE SEQUENCE [LARGE SCALE GENOMIC DNA]</scope>
    <source>
        <strain evidence="5">B10K-DU-002-03</strain>
        <tissue evidence="5">Muscle</tissue>
    </source>
</reference>
<dbReference type="Proteomes" id="UP000553648">
    <property type="component" value="Unassembled WGS sequence"/>
</dbReference>
<proteinExistence type="predicted"/>
<comment type="caution">
    <text evidence="5">The sequence shown here is derived from an EMBL/GenBank/DDBJ whole genome shotgun (WGS) entry which is preliminary data.</text>
</comment>
<evidence type="ECO:0000256" key="2">
    <source>
        <dbReference type="ARBA" id="ARBA00022750"/>
    </source>
</evidence>
<evidence type="ECO:0000313" key="6">
    <source>
        <dbReference type="Proteomes" id="UP000553648"/>
    </source>
</evidence>
<dbReference type="PANTHER" id="PTHR19422:SF123">
    <property type="entry name" value="RT1 CLASS I, LOCUS CE15"/>
    <property type="match status" value="1"/>
</dbReference>
<feature type="domain" description="Peptidase A2" evidence="4">
    <location>
        <begin position="146"/>
        <end position="160"/>
    </location>
</feature>
<dbReference type="InterPro" id="IPR001969">
    <property type="entry name" value="Aspartic_peptidase_AS"/>
</dbReference>
<dbReference type="PANTHER" id="PTHR19422">
    <property type="entry name" value="GAG RETROVIRAL POLYPROTEIN"/>
    <property type="match status" value="1"/>
</dbReference>
<dbReference type="EMBL" id="VXBA01004569">
    <property type="protein sequence ID" value="NXM75495.1"/>
    <property type="molecule type" value="Genomic_DNA"/>
</dbReference>
<evidence type="ECO:0000259" key="4">
    <source>
        <dbReference type="PROSITE" id="PS50175"/>
    </source>
</evidence>
<keyword evidence="2" id="KW-0064">Aspartyl protease</keyword>
<dbReference type="InterPro" id="IPR036157">
    <property type="entry name" value="dUTPase-like_sf"/>
</dbReference>
<dbReference type="PROSITE" id="PS50175">
    <property type="entry name" value="ASP_PROT_RETROV"/>
    <property type="match status" value="1"/>
</dbReference>